<feature type="region of interest" description="Disordered" evidence="14">
    <location>
        <begin position="561"/>
        <end position="584"/>
    </location>
</feature>
<dbReference type="InterPro" id="IPR036185">
    <property type="entry name" value="DNA_heli_DnaB-like_N_sf"/>
</dbReference>
<dbReference type="EMBL" id="BMLW01000008">
    <property type="protein sequence ID" value="GGP12688.1"/>
    <property type="molecule type" value="Genomic_DNA"/>
</dbReference>
<feature type="domain" description="Toprim" evidence="15">
    <location>
        <begin position="260"/>
        <end position="341"/>
    </location>
</feature>
<name>A0ABQ2NX22_9BACI</name>
<accession>A0ABQ2NX22</accession>
<evidence type="ECO:0000313" key="17">
    <source>
        <dbReference type="Proteomes" id="UP000641206"/>
    </source>
</evidence>
<comment type="catalytic activity">
    <reaction evidence="12">
        <text>ssDNA + n NTP = ssDNA/pppN(pN)n-1 hybrid + (n-1) diphosphate.</text>
        <dbReference type="EC" id="2.7.7.101"/>
    </reaction>
</comment>
<dbReference type="PIRSF" id="PIRSF002811">
    <property type="entry name" value="DnaG"/>
    <property type="match status" value="1"/>
</dbReference>
<dbReference type="InterPro" id="IPR036977">
    <property type="entry name" value="DNA_primase_Znf_CHC2"/>
</dbReference>
<dbReference type="EC" id="2.7.7.101" evidence="12"/>
<dbReference type="HAMAP" id="MF_00974">
    <property type="entry name" value="DNA_primase_DnaG"/>
    <property type="match status" value="1"/>
</dbReference>
<feature type="zinc finger region" description="CHC2-type" evidence="12">
    <location>
        <begin position="40"/>
        <end position="64"/>
    </location>
</feature>
<evidence type="ECO:0000256" key="2">
    <source>
        <dbReference type="ARBA" id="ARBA00022515"/>
    </source>
</evidence>
<dbReference type="Pfam" id="PF10410">
    <property type="entry name" value="DnaB_bind"/>
    <property type="match status" value="1"/>
</dbReference>
<comment type="domain">
    <text evidence="12">Contains an N-terminal zinc-binding domain, a central core domain that contains the primase activity, and a C-terminal DnaB-binding domain.</text>
</comment>
<evidence type="ECO:0000259" key="15">
    <source>
        <dbReference type="PROSITE" id="PS50880"/>
    </source>
</evidence>
<dbReference type="InterPro" id="IPR016136">
    <property type="entry name" value="DNA_helicase_N/primase_C"/>
</dbReference>
<comment type="similarity">
    <text evidence="12 13">Belongs to the DnaG primase family.</text>
</comment>
<keyword evidence="3 12" id="KW-0808">Transferase</keyword>
<feature type="compositionally biased region" description="Basic and acidic residues" evidence="14">
    <location>
        <begin position="569"/>
        <end position="584"/>
    </location>
</feature>
<keyword evidence="8 12" id="KW-0862">Zinc</keyword>
<evidence type="ECO:0000256" key="9">
    <source>
        <dbReference type="ARBA" id="ARBA00022842"/>
    </source>
</evidence>
<dbReference type="CDD" id="cd03364">
    <property type="entry name" value="TOPRIM_DnaG_primases"/>
    <property type="match status" value="1"/>
</dbReference>
<comment type="cofactor">
    <cofactor evidence="12 13">
        <name>Zn(2+)</name>
        <dbReference type="ChEBI" id="CHEBI:29105"/>
    </cofactor>
    <text evidence="12 13">Binds 1 zinc ion per monomer.</text>
</comment>
<dbReference type="InterPro" id="IPR002694">
    <property type="entry name" value="Znf_CHC2"/>
</dbReference>
<keyword evidence="6 12" id="KW-0479">Metal-binding</keyword>
<dbReference type="PROSITE" id="PS50880">
    <property type="entry name" value="TOPRIM"/>
    <property type="match status" value="1"/>
</dbReference>
<comment type="function">
    <text evidence="12 13">RNA polymerase that catalyzes the synthesis of short RNA molecules used as primers for DNA polymerase during DNA replication.</text>
</comment>
<evidence type="ECO:0000313" key="16">
    <source>
        <dbReference type="EMBL" id="GGP12688.1"/>
    </source>
</evidence>
<dbReference type="InterPro" id="IPR030846">
    <property type="entry name" value="DnaG_bac"/>
</dbReference>
<evidence type="ECO:0000256" key="1">
    <source>
        <dbReference type="ARBA" id="ARBA00022478"/>
    </source>
</evidence>
<evidence type="ECO:0000256" key="14">
    <source>
        <dbReference type="SAM" id="MobiDB-lite"/>
    </source>
</evidence>
<dbReference type="SMART" id="SM00400">
    <property type="entry name" value="ZnF_CHCC"/>
    <property type="match status" value="1"/>
</dbReference>
<dbReference type="PANTHER" id="PTHR30313:SF2">
    <property type="entry name" value="DNA PRIMASE"/>
    <property type="match status" value="1"/>
</dbReference>
<dbReference type="SMART" id="SM00493">
    <property type="entry name" value="TOPRIM"/>
    <property type="match status" value="1"/>
</dbReference>
<dbReference type="Gene3D" id="3.90.980.10">
    <property type="entry name" value="DNA primase, catalytic core, N-terminal domain"/>
    <property type="match status" value="1"/>
</dbReference>
<keyword evidence="4 12" id="KW-0548">Nucleotidyltransferase</keyword>
<proteinExistence type="inferred from homology"/>
<dbReference type="InterPro" id="IPR034151">
    <property type="entry name" value="TOPRIM_DnaG_bac"/>
</dbReference>
<dbReference type="PANTHER" id="PTHR30313">
    <property type="entry name" value="DNA PRIMASE"/>
    <property type="match status" value="1"/>
</dbReference>
<organism evidence="16 17">
    <name type="scientific">Oceanobacillus neutriphilus</name>
    <dbReference type="NCBI Taxonomy" id="531815"/>
    <lineage>
        <taxon>Bacteria</taxon>
        <taxon>Bacillati</taxon>
        <taxon>Bacillota</taxon>
        <taxon>Bacilli</taxon>
        <taxon>Bacillales</taxon>
        <taxon>Bacillaceae</taxon>
        <taxon>Oceanobacillus</taxon>
    </lineage>
</organism>
<comment type="caution">
    <text evidence="16">The sequence shown here is derived from an EMBL/GenBank/DDBJ whole genome shotgun (WGS) entry which is preliminary data.</text>
</comment>
<evidence type="ECO:0000256" key="4">
    <source>
        <dbReference type="ARBA" id="ARBA00022695"/>
    </source>
</evidence>
<dbReference type="RefSeq" id="WP_188735119.1">
    <property type="nucleotide sequence ID" value="NZ_BMLW01000008.1"/>
</dbReference>
<evidence type="ECO:0000256" key="6">
    <source>
        <dbReference type="ARBA" id="ARBA00022723"/>
    </source>
</evidence>
<evidence type="ECO:0000256" key="7">
    <source>
        <dbReference type="ARBA" id="ARBA00022771"/>
    </source>
</evidence>
<gene>
    <name evidence="12 16" type="primary">dnaG</name>
    <name evidence="16" type="ORF">GCM10011346_29650</name>
</gene>
<dbReference type="SUPFAM" id="SSF57783">
    <property type="entry name" value="Zinc beta-ribbon"/>
    <property type="match status" value="1"/>
</dbReference>
<reference evidence="17" key="1">
    <citation type="journal article" date="2019" name="Int. J. Syst. Evol. Microbiol.">
        <title>The Global Catalogue of Microorganisms (GCM) 10K type strain sequencing project: providing services to taxonomists for standard genome sequencing and annotation.</title>
        <authorList>
            <consortium name="The Broad Institute Genomics Platform"/>
            <consortium name="The Broad Institute Genome Sequencing Center for Infectious Disease"/>
            <person name="Wu L."/>
            <person name="Ma J."/>
        </authorList>
    </citation>
    <scope>NUCLEOTIDE SEQUENCE [LARGE SCALE GENOMIC DNA]</scope>
    <source>
        <strain evidence="17">CGMCC 1.7693</strain>
    </source>
</reference>
<dbReference type="InterPro" id="IPR006171">
    <property type="entry name" value="TOPRIM_dom"/>
</dbReference>
<keyword evidence="11 12" id="KW-0804">Transcription</keyword>
<dbReference type="Pfam" id="PF01807">
    <property type="entry name" value="Zn_ribbon_DnaG"/>
    <property type="match status" value="1"/>
</dbReference>
<evidence type="ECO:0000256" key="8">
    <source>
        <dbReference type="ARBA" id="ARBA00022833"/>
    </source>
</evidence>
<dbReference type="SUPFAM" id="SSF48024">
    <property type="entry name" value="N-terminal domain of DnaB helicase"/>
    <property type="match status" value="1"/>
</dbReference>
<keyword evidence="9" id="KW-0460">Magnesium</keyword>
<keyword evidence="17" id="KW-1185">Reference proteome</keyword>
<dbReference type="Proteomes" id="UP000641206">
    <property type="component" value="Unassembled WGS sequence"/>
</dbReference>
<evidence type="ECO:0000256" key="11">
    <source>
        <dbReference type="ARBA" id="ARBA00023163"/>
    </source>
</evidence>
<comment type="subunit">
    <text evidence="12">Monomer. Interacts with DnaB.</text>
</comment>
<dbReference type="InterPro" id="IPR050219">
    <property type="entry name" value="DnaG_primase"/>
</dbReference>
<evidence type="ECO:0000256" key="3">
    <source>
        <dbReference type="ARBA" id="ARBA00022679"/>
    </source>
</evidence>
<dbReference type="Gene3D" id="3.90.580.10">
    <property type="entry name" value="Zinc finger, CHC2-type domain"/>
    <property type="match status" value="1"/>
</dbReference>
<dbReference type="Gene3D" id="1.10.860.10">
    <property type="entry name" value="DNAb Helicase, Chain A"/>
    <property type="match status" value="1"/>
</dbReference>
<dbReference type="InterPro" id="IPR037068">
    <property type="entry name" value="DNA_primase_core_N_sf"/>
</dbReference>
<dbReference type="NCBIfam" id="TIGR01391">
    <property type="entry name" value="dnaG"/>
    <property type="match status" value="1"/>
</dbReference>
<dbReference type="InterPro" id="IPR019475">
    <property type="entry name" value="DNA_primase_DnaB-bd"/>
</dbReference>
<evidence type="ECO:0000256" key="5">
    <source>
        <dbReference type="ARBA" id="ARBA00022705"/>
    </source>
</evidence>
<dbReference type="InterPro" id="IPR006295">
    <property type="entry name" value="DNA_primase_DnaG"/>
</dbReference>
<keyword evidence="1 12" id="KW-0240">DNA-directed RNA polymerase</keyword>
<evidence type="ECO:0000256" key="10">
    <source>
        <dbReference type="ARBA" id="ARBA00023125"/>
    </source>
</evidence>
<evidence type="ECO:0000256" key="13">
    <source>
        <dbReference type="PIRNR" id="PIRNR002811"/>
    </source>
</evidence>
<evidence type="ECO:0000256" key="12">
    <source>
        <dbReference type="HAMAP-Rule" id="MF_00974"/>
    </source>
</evidence>
<keyword evidence="2 12" id="KW-0639">Primosome</keyword>
<sequence>MANQIPEPIIEEVKKSNDIVDIIGEYIQLKKQGKNYFGLCPFHGENTPSFSVSQEKQIFRCFGCEKGGNVFSFLMEMENFTFYEALKHLADRSGVELPETSVKKESSLSEETEQMLSAYEWLTKLYHHLIKYQKDGKDGLEYLKSRGITKETLEEFQVGYAPNKRDFTAKFLMQKGYSKPMLLKSGILAGNDNNEVIDRFRGRIIFPIRNALGRTVGFGGRSLTDDSGPKYLNSSEGELFQKSKLLYNFDMAKRHIRKENEAILMEGYMDVISAYQAGIKNVVATMGTALTETQAKLLNRYVDTVIICYDGDSAGIEARYKASLLLRSIGCDVRIANLDANEDPDSYIQQHGGEAFRERVIRTSDSYMSFFMRYQRRHFNLQVESERIEYIERVLKELSMIESALEREYYIQELHKEFDLSVETLMSQLAQYDKRVPAAKDNQGNKSYTNQYVSVNKRKLYPAYVNAEKRILSYMLQDAYIAEKVQYDLGAGFNVNDHKIVATHLYAFYEEGNAPDISLFMERLSDEHLKNQVIELALSSDVENSTEEEIDDYIRMIHREANQSQTKKSLKEQQKKAERENDPLKAARLAMELIQLQKQKKEN</sequence>
<keyword evidence="10 12" id="KW-0238">DNA-binding</keyword>
<keyword evidence="7 12" id="KW-0863">Zinc-finger</keyword>
<protein>
    <recommendedName>
        <fullName evidence="12 13">DNA primase</fullName>
        <ecNumber evidence="12">2.7.7.101</ecNumber>
    </recommendedName>
</protein>
<dbReference type="Pfam" id="PF13155">
    <property type="entry name" value="Toprim_2"/>
    <property type="match status" value="1"/>
</dbReference>
<dbReference type="InterPro" id="IPR013264">
    <property type="entry name" value="DNAG_N"/>
</dbReference>
<dbReference type="Pfam" id="PF08275">
    <property type="entry name" value="DNAG_N"/>
    <property type="match status" value="1"/>
</dbReference>
<dbReference type="SUPFAM" id="SSF56731">
    <property type="entry name" value="DNA primase core"/>
    <property type="match status" value="1"/>
</dbReference>
<keyword evidence="5 12" id="KW-0235">DNA replication</keyword>
<dbReference type="Gene3D" id="3.40.1360.10">
    <property type="match status" value="1"/>
</dbReference>